<sequence>MRQDFINQTTLRNDIELFSFSDKGPHFGTRHAHILDAYLQNREGETFRGLLVAKTFGLLFMCNA</sequence>
<dbReference type="RefSeq" id="WP_006705909.1">
    <property type="nucleotide sequence ID" value="NZ_AGCA01000051.1"/>
</dbReference>
<protein>
    <submittedName>
        <fullName evidence="1">Uncharacterized protein</fullName>
    </submittedName>
</protein>
<evidence type="ECO:0000313" key="2">
    <source>
        <dbReference type="Proteomes" id="UP000004116"/>
    </source>
</evidence>
<gene>
    <name evidence="1" type="ORF">Rin_00002770</name>
</gene>
<name>G2GWZ0_9ENTR</name>
<dbReference type="EMBL" id="AGCA01000051">
    <property type="protein sequence ID" value="EGY29740.1"/>
    <property type="molecule type" value="Genomic_DNA"/>
</dbReference>
<reference evidence="1 2" key="1">
    <citation type="journal article" date="2012" name="Genome Res.">
        <title>Genomic basis of endosymbiont-conferred protection against an insect parasitoid.</title>
        <authorList>
            <person name="Hansen A.K."/>
            <person name="Vorburger C."/>
            <person name="Moran N.A."/>
        </authorList>
    </citation>
    <scope>NUCLEOTIDE SEQUENCE [LARGE SCALE GENOMIC DNA]</scope>
    <source>
        <strain evidence="2">R5.15</strain>
    </source>
</reference>
<keyword evidence="2" id="KW-1185">Reference proteome</keyword>
<organism evidence="1 2">
    <name type="scientific">Candidatus Regiella insecticola 5.15</name>
    <dbReference type="NCBI Taxonomy" id="1005043"/>
    <lineage>
        <taxon>Bacteria</taxon>
        <taxon>Pseudomonadati</taxon>
        <taxon>Pseudomonadota</taxon>
        <taxon>Gammaproteobacteria</taxon>
        <taxon>Enterobacterales</taxon>
        <taxon>Enterobacteriaceae</taxon>
        <taxon>aphid secondary symbionts</taxon>
        <taxon>Candidatus Regiella</taxon>
    </lineage>
</organism>
<evidence type="ECO:0000313" key="1">
    <source>
        <dbReference type="EMBL" id="EGY29740.1"/>
    </source>
</evidence>
<dbReference type="Proteomes" id="UP000004116">
    <property type="component" value="Unassembled WGS sequence"/>
</dbReference>
<comment type="caution">
    <text evidence="1">The sequence shown here is derived from an EMBL/GenBank/DDBJ whole genome shotgun (WGS) entry which is preliminary data.</text>
</comment>
<proteinExistence type="predicted"/>
<dbReference type="AlphaFoldDB" id="G2GWZ0"/>
<accession>G2GWZ0</accession>